<comment type="caution">
    <text evidence="10">The sequence shown here is derived from an EMBL/GenBank/DDBJ whole genome shotgun (WGS) entry which is preliminary data.</text>
</comment>
<accession>A0ABR7LN26</accession>
<evidence type="ECO:0000256" key="8">
    <source>
        <dbReference type="SAM" id="SignalP"/>
    </source>
</evidence>
<dbReference type="InterPro" id="IPR050545">
    <property type="entry name" value="Mycobact_MmpL"/>
</dbReference>
<evidence type="ECO:0000313" key="11">
    <source>
        <dbReference type="Proteomes" id="UP000805614"/>
    </source>
</evidence>
<gene>
    <name evidence="10" type="ORF">HKK74_12150</name>
</gene>
<sequence length="735" mass="76933">MRAVATWCVRHRLLVVAGWLVTLALCTGAARAAGSDYVSSFTLPGTDSARAGELLETAASNASGDTEQIVVESRAAGQITDPAARARVEALLARVAELPRVTRVVSPYAPEGAAQISRDRRVAFATVTFDGGAEELPATLGKRFVETVKSGAGPELKTAVTGQLAEAAGRPAPVGAAFGILAAALVLLLVFGSVTAMLLPVISAVASLGTAMALVELLTHVMNIADNSAELILLVGLGVGIDYALFIVTRHRQGLAAGRDVESSIVDAVRTSGRAVLFAGCIVCISILGMFALGVDFFYGMAVATSIGVALTMIAALTLLPALLGLLGPRVLSRRQRARAAAASTEGAETGSGFWDRWSGWIARRPIVPAVVALGMIVVISLPLLSLRLGSSDQGNHPPQATTRQAYDMLSRGFGPGFNGPFYLTAAVNGPDQRAALDQVAGAVSREAGVARIAPPQFMPAVGGGVALITVYPATAPQDAATTALLDRLRETVIPRAHDGSDLRVHVGGTTAVFADFADVLSAKLPLFLGAIVGLSFLVLLVVFRSLVVPLTAAVMNLLSIGAAFGVLVAVFQWGRLAEVIGVTRAGPIESYMPAMMFAIVFGLSMDYQVFLLTRVHEEWVRTGDNRIAVRRGIAATGRTITAAALIMILVFAAFMLGDDRIIKEFGLGLAVAVFIDAVVIRSALVPAVMQLLGRANWWLPGWLSRVLPRITLEEEVDASQATPPSRTLSASEIR</sequence>
<feature type="transmembrane region" description="Helical" evidence="7">
    <location>
        <begin position="668"/>
        <end position="690"/>
    </location>
</feature>
<feature type="transmembrane region" description="Helical" evidence="7">
    <location>
        <begin position="275"/>
        <end position="295"/>
    </location>
</feature>
<dbReference type="InterPro" id="IPR004869">
    <property type="entry name" value="MMPL_dom"/>
</dbReference>
<feature type="domain" description="SSD" evidence="9">
    <location>
        <begin position="201"/>
        <end position="326"/>
    </location>
</feature>
<keyword evidence="5 7" id="KW-1133">Transmembrane helix</keyword>
<feature type="transmembrane region" description="Helical" evidence="7">
    <location>
        <begin position="231"/>
        <end position="249"/>
    </location>
</feature>
<protein>
    <submittedName>
        <fullName evidence="10">MMPL family transporter</fullName>
    </submittedName>
</protein>
<evidence type="ECO:0000256" key="4">
    <source>
        <dbReference type="ARBA" id="ARBA00022692"/>
    </source>
</evidence>
<evidence type="ECO:0000256" key="1">
    <source>
        <dbReference type="ARBA" id="ARBA00004651"/>
    </source>
</evidence>
<keyword evidence="4 7" id="KW-0812">Transmembrane</keyword>
<dbReference type="Pfam" id="PF03176">
    <property type="entry name" value="MMPL"/>
    <property type="match status" value="2"/>
</dbReference>
<feature type="transmembrane region" description="Helical" evidence="7">
    <location>
        <begin position="367"/>
        <end position="385"/>
    </location>
</feature>
<feature type="transmembrane region" description="Helical" evidence="7">
    <location>
        <begin position="551"/>
        <end position="572"/>
    </location>
</feature>
<reference evidence="10 11" key="1">
    <citation type="submission" date="2020-06" db="EMBL/GenBank/DDBJ databases">
        <title>Actinomadura xiongansis sp. nov., isolated from soil of Baiyangdian.</title>
        <authorList>
            <person name="Zhang X."/>
        </authorList>
    </citation>
    <scope>NUCLEOTIDE SEQUENCE [LARGE SCALE GENOMIC DNA]</scope>
    <source>
        <strain evidence="10 11">HBUM206468</strain>
    </source>
</reference>
<evidence type="ECO:0000256" key="2">
    <source>
        <dbReference type="ARBA" id="ARBA00010157"/>
    </source>
</evidence>
<feature type="transmembrane region" description="Helical" evidence="7">
    <location>
        <begin position="172"/>
        <end position="191"/>
    </location>
</feature>
<dbReference type="PANTHER" id="PTHR33406:SF11">
    <property type="entry name" value="MEMBRANE PROTEIN SCO6666-RELATED"/>
    <property type="match status" value="1"/>
</dbReference>
<proteinExistence type="inferred from homology"/>
<evidence type="ECO:0000256" key="3">
    <source>
        <dbReference type="ARBA" id="ARBA00022475"/>
    </source>
</evidence>
<comment type="subcellular location">
    <subcellularLocation>
        <location evidence="1">Cell membrane</location>
        <topology evidence="1">Multi-pass membrane protein</topology>
    </subcellularLocation>
</comment>
<organism evidence="10 11">
    <name type="scientific">Actinomadura alba</name>
    <dbReference type="NCBI Taxonomy" id="406431"/>
    <lineage>
        <taxon>Bacteria</taxon>
        <taxon>Bacillati</taxon>
        <taxon>Actinomycetota</taxon>
        <taxon>Actinomycetes</taxon>
        <taxon>Streptosporangiales</taxon>
        <taxon>Thermomonosporaceae</taxon>
        <taxon>Actinomadura</taxon>
    </lineage>
</organism>
<evidence type="ECO:0000256" key="7">
    <source>
        <dbReference type="SAM" id="Phobius"/>
    </source>
</evidence>
<dbReference type="Proteomes" id="UP000805614">
    <property type="component" value="Unassembled WGS sequence"/>
</dbReference>
<keyword evidence="8" id="KW-0732">Signal</keyword>
<dbReference type="PANTHER" id="PTHR33406">
    <property type="entry name" value="MEMBRANE PROTEIN MJ1562-RELATED"/>
    <property type="match status" value="1"/>
</dbReference>
<dbReference type="InterPro" id="IPR000731">
    <property type="entry name" value="SSD"/>
</dbReference>
<evidence type="ECO:0000313" key="10">
    <source>
        <dbReference type="EMBL" id="MBC6466247.1"/>
    </source>
</evidence>
<comment type="similarity">
    <text evidence="2">Belongs to the resistance-nodulation-cell division (RND) (TC 2.A.6) family. MmpL subfamily.</text>
</comment>
<evidence type="ECO:0000256" key="6">
    <source>
        <dbReference type="ARBA" id="ARBA00023136"/>
    </source>
</evidence>
<keyword evidence="11" id="KW-1185">Reference proteome</keyword>
<dbReference type="EMBL" id="JABVEC010000007">
    <property type="protein sequence ID" value="MBC6466247.1"/>
    <property type="molecule type" value="Genomic_DNA"/>
</dbReference>
<dbReference type="PROSITE" id="PS50156">
    <property type="entry name" value="SSD"/>
    <property type="match status" value="1"/>
</dbReference>
<feature type="transmembrane region" description="Helical" evidence="7">
    <location>
        <begin position="301"/>
        <end position="327"/>
    </location>
</feature>
<feature type="transmembrane region" description="Helical" evidence="7">
    <location>
        <begin position="198"/>
        <end position="219"/>
    </location>
</feature>
<feature type="chain" id="PRO_5047050991" evidence="8">
    <location>
        <begin position="33"/>
        <end position="735"/>
    </location>
</feature>
<dbReference type="RefSeq" id="WP_187243252.1">
    <property type="nucleotide sequence ID" value="NZ_BAAAOK010000071.1"/>
</dbReference>
<keyword evidence="3" id="KW-1003">Cell membrane</keyword>
<feature type="transmembrane region" description="Helical" evidence="7">
    <location>
        <begin position="525"/>
        <end position="544"/>
    </location>
</feature>
<name>A0ABR7LN26_9ACTN</name>
<feature type="transmembrane region" description="Helical" evidence="7">
    <location>
        <begin position="592"/>
        <end position="613"/>
    </location>
</feature>
<dbReference type="SUPFAM" id="SSF82866">
    <property type="entry name" value="Multidrug efflux transporter AcrB transmembrane domain"/>
    <property type="match status" value="2"/>
</dbReference>
<keyword evidence="6 7" id="KW-0472">Membrane</keyword>
<evidence type="ECO:0000259" key="9">
    <source>
        <dbReference type="PROSITE" id="PS50156"/>
    </source>
</evidence>
<feature type="transmembrane region" description="Helical" evidence="7">
    <location>
        <begin position="634"/>
        <end position="656"/>
    </location>
</feature>
<dbReference type="Gene3D" id="1.20.1640.10">
    <property type="entry name" value="Multidrug efflux transporter AcrB transmembrane domain"/>
    <property type="match status" value="2"/>
</dbReference>
<feature type="signal peptide" evidence="8">
    <location>
        <begin position="1"/>
        <end position="32"/>
    </location>
</feature>
<evidence type="ECO:0000256" key="5">
    <source>
        <dbReference type="ARBA" id="ARBA00022989"/>
    </source>
</evidence>